<feature type="transmembrane region" description="Helical" evidence="5">
    <location>
        <begin position="37"/>
        <end position="60"/>
    </location>
</feature>
<comment type="caution">
    <text evidence="6">The sequence shown here is derived from an EMBL/GenBank/DDBJ whole genome shotgun (WGS) entry which is preliminary data.</text>
</comment>
<feature type="transmembrane region" description="Helical" evidence="5">
    <location>
        <begin position="72"/>
        <end position="95"/>
    </location>
</feature>
<comment type="subcellular location">
    <subcellularLocation>
        <location evidence="1">Membrane</location>
        <topology evidence="1">Multi-pass membrane protein</topology>
    </subcellularLocation>
</comment>
<dbReference type="GO" id="GO:0005886">
    <property type="term" value="C:plasma membrane"/>
    <property type="evidence" value="ECO:0007669"/>
    <property type="project" value="TreeGrafter"/>
</dbReference>
<evidence type="ECO:0000256" key="5">
    <source>
        <dbReference type="SAM" id="Phobius"/>
    </source>
</evidence>
<evidence type="ECO:0000256" key="4">
    <source>
        <dbReference type="ARBA" id="ARBA00023136"/>
    </source>
</evidence>
<organism evidence="6 7">
    <name type="scientific">Cellulomonas oligotrophica</name>
    <dbReference type="NCBI Taxonomy" id="931536"/>
    <lineage>
        <taxon>Bacteria</taxon>
        <taxon>Bacillati</taxon>
        <taxon>Actinomycetota</taxon>
        <taxon>Actinomycetes</taxon>
        <taxon>Micrococcales</taxon>
        <taxon>Cellulomonadaceae</taxon>
        <taxon>Cellulomonas</taxon>
    </lineage>
</organism>
<accession>A0A7Y9FDS1</accession>
<evidence type="ECO:0000256" key="3">
    <source>
        <dbReference type="ARBA" id="ARBA00022989"/>
    </source>
</evidence>
<evidence type="ECO:0000313" key="7">
    <source>
        <dbReference type="Proteomes" id="UP000577956"/>
    </source>
</evidence>
<dbReference type="CDD" id="cd16914">
    <property type="entry name" value="EcfT"/>
    <property type="match status" value="1"/>
</dbReference>
<keyword evidence="4 5" id="KW-0472">Membrane</keyword>
<reference evidence="6 7" key="1">
    <citation type="submission" date="2020-07" db="EMBL/GenBank/DDBJ databases">
        <title>Sequencing the genomes of 1000 actinobacteria strains.</title>
        <authorList>
            <person name="Klenk H.-P."/>
        </authorList>
    </citation>
    <scope>NUCLEOTIDE SEQUENCE [LARGE SCALE GENOMIC DNA]</scope>
    <source>
        <strain evidence="6 7">DSM 24482</strain>
    </source>
</reference>
<dbReference type="AlphaFoldDB" id="A0A7Y9FDS1"/>
<evidence type="ECO:0000256" key="2">
    <source>
        <dbReference type="ARBA" id="ARBA00022692"/>
    </source>
</evidence>
<dbReference type="RefSeq" id="WP_239072912.1">
    <property type="nucleotide sequence ID" value="NZ_BAABFI010000005.1"/>
</dbReference>
<protein>
    <submittedName>
        <fullName evidence="6">Energy-coupling factor transport system permease protein</fullName>
    </submittedName>
</protein>
<dbReference type="PANTHER" id="PTHR33514:SF13">
    <property type="entry name" value="PROTEIN ABCI12, CHLOROPLASTIC"/>
    <property type="match status" value="1"/>
</dbReference>
<dbReference type="PANTHER" id="PTHR33514">
    <property type="entry name" value="PROTEIN ABCI12, CHLOROPLASTIC"/>
    <property type="match status" value="1"/>
</dbReference>
<dbReference type="InterPro" id="IPR003339">
    <property type="entry name" value="ABC/ECF_trnsptr_transmembrane"/>
</dbReference>
<name>A0A7Y9FDS1_9CELL</name>
<keyword evidence="3 5" id="KW-1133">Transmembrane helix</keyword>
<dbReference type="Proteomes" id="UP000577956">
    <property type="component" value="Unassembled WGS sequence"/>
</dbReference>
<gene>
    <name evidence="6" type="ORF">BKA21_000914</name>
</gene>
<keyword evidence="2 5" id="KW-0812">Transmembrane</keyword>
<sequence length="266" mass="27610">MSATAPGVAAVWAADVRPGWLRRHNPLATLAAPLPAMLALVVVHDTRAALVLTAVAALLLVTGAGLGRRGLLALLVAAPLGTLVLGAALGLWVAVPADGPGRVLAQVGPLEYTSAGLAAGLATAVRLTAVAVLALVGGLTSSGPDLARAMQQQLRVPYRVTWTILAAFRFVPRLGHEVAVIRAAHRVRGGDEGPGPVAAVRRWVGWSVPLLAGALRHAERTAYAMDARGFGAHATRTERYRVPWRARDTVLVVAGWSLTAVVLLVP</sequence>
<feature type="transmembrane region" description="Helical" evidence="5">
    <location>
        <begin position="115"/>
        <end position="140"/>
    </location>
</feature>
<dbReference type="Pfam" id="PF02361">
    <property type="entry name" value="CbiQ"/>
    <property type="match status" value="1"/>
</dbReference>
<evidence type="ECO:0000313" key="6">
    <source>
        <dbReference type="EMBL" id="NYD85365.1"/>
    </source>
</evidence>
<proteinExistence type="predicted"/>
<dbReference type="EMBL" id="JACCBK010000001">
    <property type="protein sequence ID" value="NYD85365.1"/>
    <property type="molecule type" value="Genomic_DNA"/>
</dbReference>
<evidence type="ECO:0000256" key="1">
    <source>
        <dbReference type="ARBA" id="ARBA00004141"/>
    </source>
</evidence>